<dbReference type="AlphaFoldDB" id="A0A3D9HZ95"/>
<gene>
    <name evidence="1" type="ORF">DFP90_1011029</name>
</gene>
<accession>A0A3D9HZ95</accession>
<protein>
    <recommendedName>
        <fullName evidence="3">Fe-S protein YdhL (DUF1289 family)</fullName>
    </recommendedName>
</protein>
<dbReference type="Proteomes" id="UP000256845">
    <property type="component" value="Unassembled WGS sequence"/>
</dbReference>
<comment type="caution">
    <text evidence="1">The sequence shown here is derived from an EMBL/GenBank/DDBJ whole genome shotgun (WGS) entry which is preliminary data.</text>
</comment>
<name>A0A3D9HZ95_9PROT</name>
<dbReference type="InterPro" id="IPR010710">
    <property type="entry name" value="DUF1289"/>
</dbReference>
<dbReference type="PANTHER" id="PTHR35175">
    <property type="entry name" value="DUF1289 DOMAIN-CONTAINING PROTEIN"/>
    <property type="match status" value="1"/>
</dbReference>
<sequence length="75" mass="8497">MSSLPDIPSPCTGVCTLDKQSGLCKGCLRSRDEIRIWGKSDNEARLAILQELKKRRMAAGRISESDLRPRRRRRG</sequence>
<reference evidence="1 2" key="1">
    <citation type="submission" date="2018-07" db="EMBL/GenBank/DDBJ databases">
        <title>Genomic Encyclopedia of Type Strains, Phase III (KMG-III): the genomes of soil and plant-associated and newly described type strains.</title>
        <authorList>
            <person name="Whitman W."/>
        </authorList>
    </citation>
    <scope>NUCLEOTIDE SEQUENCE [LARGE SCALE GENOMIC DNA]</scope>
    <source>
        <strain evidence="1 2">CECT 8488</strain>
    </source>
</reference>
<evidence type="ECO:0000313" key="1">
    <source>
        <dbReference type="EMBL" id="RED54226.1"/>
    </source>
</evidence>
<proteinExistence type="predicted"/>
<dbReference type="OrthoDB" id="9811423at2"/>
<organism evidence="1 2">
    <name type="scientific">Aestuariispira insulae</name>
    <dbReference type="NCBI Taxonomy" id="1461337"/>
    <lineage>
        <taxon>Bacteria</taxon>
        <taxon>Pseudomonadati</taxon>
        <taxon>Pseudomonadota</taxon>
        <taxon>Alphaproteobacteria</taxon>
        <taxon>Rhodospirillales</taxon>
        <taxon>Kiloniellaceae</taxon>
        <taxon>Aestuariispira</taxon>
    </lineage>
</organism>
<keyword evidence="2" id="KW-1185">Reference proteome</keyword>
<dbReference type="PANTHER" id="PTHR35175:SF2">
    <property type="entry name" value="DUF1289 DOMAIN-CONTAINING PROTEIN"/>
    <property type="match status" value="1"/>
</dbReference>
<evidence type="ECO:0008006" key="3">
    <source>
        <dbReference type="Google" id="ProtNLM"/>
    </source>
</evidence>
<dbReference type="RefSeq" id="WP_115935294.1">
    <property type="nucleotide sequence ID" value="NZ_QRDW01000001.1"/>
</dbReference>
<evidence type="ECO:0000313" key="2">
    <source>
        <dbReference type="Proteomes" id="UP000256845"/>
    </source>
</evidence>
<dbReference type="Pfam" id="PF06945">
    <property type="entry name" value="DUF1289"/>
    <property type="match status" value="1"/>
</dbReference>
<dbReference type="EMBL" id="QRDW01000001">
    <property type="protein sequence ID" value="RED54226.1"/>
    <property type="molecule type" value="Genomic_DNA"/>
</dbReference>